<keyword evidence="1" id="KW-0812">Transmembrane</keyword>
<evidence type="ECO:0000313" key="2">
    <source>
        <dbReference type="EMBL" id="AAV90408.1"/>
    </source>
</evidence>
<feature type="transmembrane region" description="Helical" evidence="1">
    <location>
        <begin position="351"/>
        <end position="370"/>
    </location>
</feature>
<dbReference type="EMBL" id="AE008692">
    <property type="protein sequence ID" value="AAV90408.1"/>
    <property type="molecule type" value="Genomic_DNA"/>
</dbReference>
<feature type="transmembrane region" description="Helical" evidence="1">
    <location>
        <begin position="223"/>
        <end position="243"/>
    </location>
</feature>
<name>H2VFQ1_ZYMMO</name>
<feature type="transmembrane region" description="Helical" evidence="1">
    <location>
        <begin position="278"/>
        <end position="295"/>
    </location>
</feature>
<gene>
    <name evidence="2" type="ordered locus">ZMO1784</name>
</gene>
<evidence type="ECO:0000313" key="3">
    <source>
        <dbReference type="Proteomes" id="UP000001173"/>
    </source>
</evidence>
<reference evidence="2 3" key="2">
    <citation type="journal article" date="2009" name="Nat. Biotechnol.">
        <title>Improved genome annotation for Zymomonas mobilis.</title>
        <authorList>
            <person name="Yang S."/>
            <person name="Pappas K.M."/>
            <person name="Hauser L.J."/>
            <person name="Land M.L."/>
            <person name="Chen G.L."/>
            <person name="Hurst G.B."/>
            <person name="Pan C."/>
            <person name="Kouvelis V.N."/>
            <person name="Typas M.A."/>
            <person name="Pelletier D.A."/>
            <person name="Klingeman D.M."/>
            <person name="Chang Y.J."/>
            <person name="Samatova N.F."/>
            <person name="Brown S.D."/>
        </authorList>
    </citation>
    <scope>NUCLEOTIDE SEQUENCE [LARGE SCALE GENOMIC DNA]</scope>
    <source>
        <strain evidence="3">ATCC 31821 / ZM4 / CP4</strain>
    </source>
</reference>
<sequence length="377" mass="42452">MAIISIPVNTLWNRLNKAASTSSTALFAIITGCYAPYLGLLAILAIPFGDIVTASCQWDCYWYLDISRNGYSSFPLIVKNAIGEANWAFFPLYPLLVREASGITGISVENMAFLLNALGFPVVIFMAVKTLIKRDLTREPIACILIFLLFPFNVWYTAQYSECIYALIILVYTSAIHKNQISTAAFSSFCLALTRPTGLIVSIAGSVWQIFFSRKEILSSRFANAILIIGCAGFAVSIFALHLHHVMGDGLAFAHVQIAWKRHSSIIFVHIIRFMTKLHRIPFLIYFIMSCFLLKEMARDAKWRLEFIILLSTLLISVTTSLISIERIIFGNPLAIQYIATRLTDRFKNRLPRLLIILAIIHTLGTLAWYCGYRVLL</sequence>
<keyword evidence="3" id="KW-1185">Reference proteome</keyword>
<dbReference type="STRING" id="264203.ZMO1784"/>
<feature type="transmembrane region" description="Helical" evidence="1">
    <location>
        <begin position="140"/>
        <end position="158"/>
    </location>
</feature>
<organism evidence="2 3">
    <name type="scientific">Zymomonas mobilis subsp. mobilis (strain ATCC 31821 / ZM4 / CP4)</name>
    <dbReference type="NCBI Taxonomy" id="264203"/>
    <lineage>
        <taxon>Bacteria</taxon>
        <taxon>Pseudomonadati</taxon>
        <taxon>Pseudomonadota</taxon>
        <taxon>Alphaproteobacteria</taxon>
        <taxon>Sphingomonadales</taxon>
        <taxon>Zymomonadaceae</taxon>
        <taxon>Zymomonas</taxon>
    </lineage>
</organism>
<dbReference type="KEGG" id="zmo:ZMO1784"/>
<feature type="transmembrane region" description="Helical" evidence="1">
    <location>
        <begin position="24"/>
        <end position="48"/>
    </location>
</feature>
<dbReference type="eggNOG" id="COG5542">
    <property type="taxonomic scope" value="Bacteria"/>
</dbReference>
<protein>
    <submittedName>
        <fullName evidence="2">Uncharacterized protein</fullName>
    </submittedName>
</protein>
<accession>H2VFQ1</accession>
<dbReference type="Proteomes" id="UP000001173">
    <property type="component" value="Chromosome"/>
</dbReference>
<feature type="transmembrane region" description="Helical" evidence="1">
    <location>
        <begin position="307"/>
        <end position="330"/>
    </location>
</feature>
<keyword evidence="1" id="KW-1133">Transmembrane helix</keyword>
<dbReference type="AlphaFoldDB" id="H2VFQ1"/>
<keyword evidence="1" id="KW-0472">Membrane</keyword>
<reference evidence="2 3" key="1">
    <citation type="journal article" date="2005" name="Nat. Biotechnol.">
        <title>The genome sequence of the ethanologenic bacterium Zymomonas mobilis ZM4.</title>
        <authorList>
            <person name="Seo J.S."/>
            <person name="Chong H."/>
            <person name="Park H.S."/>
            <person name="Yoon K.O."/>
            <person name="Jung C."/>
            <person name="Kim J.J."/>
            <person name="Hong J.H."/>
            <person name="Kim H."/>
            <person name="Kim J.H."/>
            <person name="Kil J.I."/>
            <person name="Park C.J."/>
            <person name="Oh H.M."/>
            <person name="Lee J.S."/>
            <person name="Jin S.J."/>
            <person name="Um H.W."/>
            <person name="Lee H.J."/>
            <person name="Oh S.J."/>
            <person name="Kim J.Y."/>
            <person name="Kang H.L."/>
            <person name="Lee S.Y."/>
            <person name="Lee K.J."/>
            <person name="Kang H.S."/>
        </authorList>
    </citation>
    <scope>NUCLEOTIDE SEQUENCE [LARGE SCALE GENOMIC DNA]</scope>
    <source>
        <strain evidence="3">ATCC 31821 / ZM4 / CP4</strain>
    </source>
</reference>
<evidence type="ECO:0000256" key="1">
    <source>
        <dbReference type="SAM" id="Phobius"/>
    </source>
</evidence>
<proteinExistence type="predicted"/>
<feature type="transmembrane region" description="Helical" evidence="1">
    <location>
        <begin position="193"/>
        <end position="211"/>
    </location>
</feature>
<dbReference type="HOGENOM" id="CLU_036370_3_0_5"/>
<dbReference type="RefSeq" id="WP_011241521.1">
    <property type="nucleotide sequence ID" value="NC_006526.2"/>
</dbReference>
<feature type="transmembrane region" description="Helical" evidence="1">
    <location>
        <begin position="111"/>
        <end position="128"/>
    </location>
</feature>